<evidence type="ECO:0008006" key="10">
    <source>
        <dbReference type="Google" id="ProtNLM"/>
    </source>
</evidence>
<dbReference type="Pfam" id="PF12738">
    <property type="entry name" value="PTCB-BRCT"/>
    <property type="match status" value="1"/>
</dbReference>
<dbReference type="SMART" id="SM00292">
    <property type="entry name" value="BRCT"/>
    <property type="match status" value="4"/>
</dbReference>
<dbReference type="InterPro" id="IPR044254">
    <property type="entry name" value="At4g02110-like"/>
</dbReference>
<dbReference type="eggNOG" id="KOG0825">
    <property type="taxonomic scope" value="Eukaryota"/>
</dbReference>
<evidence type="ECO:0000259" key="7">
    <source>
        <dbReference type="PROSITE" id="PS50172"/>
    </source>
</evidence>
<dbReference type="SUPFAM" id="SSF52113">
    <property type="entry name" value="BRCT domain"/>
    <property type="match status" value="3"/>
</dbReference>
<proteinExistence type="predicted"/>
<feature type="compositionally biased region" description="Basic and acidic residues" evidence="5">
    <location>
        <begin position="828"/>
        <end position="848"/>
    </location>
</feature>
<feature type="domain" description="BRCT" evidence="7">
    <location>
        <begin position="5"/>
        <end position="95"/>
    </location>
</feature>
<dbReference type="InterPro" id="IPR013083">
    <property type="entry name" value="Znf_RING/FYVE/PHD"/>
</dbReference>
<evidence type="ECO:0000256" key="5">
    <source>
        <dbReference type="SAM" id="MobiDB-lite"/>
    </source>
</evidence>
<dbReference type="InterPro" id="IPR019787">
    <property type="entry name" value="Znf_PHD-finger"/>
</dbReference>
<dbReference type="CDD" id="cd17711">
    <property type="entry name" value="BRCT_PAXIP1_rpt3"/>
    <property type="match status" value="1"/>
</dbReference>
<dbReference type="EMBL" id="CM002874">
    <property type="protein sequence ID" value="KFK30769.1"/>
    <property type="molecule type" value="Genomic_DNA"/>
</dbReference>
<keyword evidence="9" id="KW-1185">Reference proteome</keyword>
<dbReference type="InterPro" id="IPR011011">
    <property type="entry name" value="Znf_FYVE_PHD"/>
</dbReference>
<dbReference type="Proteomes" id="UP000029120">
    <property type="component" value="Chromosome 6"/>
</dbReference>
<dbReference type="SMART" id="SM00249">
    <property type="entry name" value="PHD"/>
    <property type="match status" value="1"/>
</dbReference>
<keyword evidence="1" id="KW-0479">Metal-binding</keyword>
<dbReference type="Gene3D" id="3.40.50.10190">
    <property type="entry name" value="BRCT domain"/>
    <property type="match status" value="4"/>
</dbReference>
<dbReference type="Gramene" id="KFK30769">
    <property type="protein sequence ID" value="KFK30769"/>
    <property type="gene ID" value="AALP_AA6G023800"/>
</dbReference>
<evidence type="ECO:0000256" key="2">
    <source>
        <dbReference type="ARBA" id="ARBA00022771"/>
    </source>
</evidence>
<evidence type="ECO:0000256" key="4">
    <source>
        <dbReference type="PROSITE-ProRule" id="PRU00146"/>
    </source>
</evidence>
<dbReference type="Pfam" id="PF00628">
    <property type="entry name" value="PHD"/>
    <property type="match status" value="1"/>
</dbReference>
<dbReference type="OMA" id="DSHNWSY"/>
<reference evidence="9" key="1">
    <citation type="journal article" date="2015" name="Nat. Plants">
        <title>Genome expansion of Arabis alpina linked with retrotransposition and reduced symmetric DNA methylation.</title>
        <authorList>
            <person name="Willing E.M."/>
            <person name="Rawat V."/>
            <person name="Mandakova T."/>
            <person name="Maumus F."/>
            <person name="James G.V."/>
            <person name="Nordstroem K.J."/>
            <person name="Becker C."/>
            <person name="Warthmann N."/>
            <person name="Chica C."/>
            <person name="Szarzynska B."/>
            <person name="Zytnicki M."/>
            <person name="Albani M.C."/>
            <person name="Kiefer C."/>
            <person name="Bergonzi S."/>
            <person name="Castaings L."/>
            <person name="Mateos J.L."/>
            <person name="Berns M.C."/>
            <person name="Bujdoso N."/>
            <person name="Piofczyk T."/>
            <person name="de Lorenzo L."/>
            <person name="Barrero-Sicilia C."/>
            <person name="Mateos I."/>
            <person name="Piednoel M."/>
            <person name="Hagmann J."/>
            <person name="Chen-Min-Tao R."/>
            <person name="Iglesias-Fernandez R."/>
            <person name="Schuster S.C."/>
            <person name="Alonso-Blanco C."/>
            <person name="Roudier F."/>
            <person name="Carbonero P."/>
            <person name="Paz-Ares J."/>
            <person name="Davis S.J."/>
            <person name="Pecinka A."/>
            <person name="Quesneville H."/>
            <person name="Colot V."/>
            <person name="Lysak M.A."/>
            <person name="Weigel D."/>
            <person name="Coupland G."/>
            <person name="Schneeberger K."/>
        </authorList>
    </citation>
    <scope>NUCLEOTIDE SEQUENCE [LARGE SCALE GENOMIC DNA]</scope>
    <source>
        <strain evidence="9">cv. Pajares</strain>
    </source>
</reference>
<keyword evidence="3" id="KW-0862">Zinc</keyword>
<feature type="compositionally biased region" description="Basic and acidic residues" evidence="5">
    <location>
        <begin position="731"/>
        <end position="743"/>
    </location>
</feature>
<dbReference type="PROSITE" id="PS50016">
    <property type="entry name" value="ZF_PHD_2"/>
    <property type="match status" value="1"/>
</dbReference>
<feature type="region of interest" description="Disordered" evidence="5">
    <location>
        <begin position="781"/>
        <end position="848"/>
    </location>
</feature>
<dbReference type="GO" id="GO:0000724">
    <property type="term" value="P:double-strand break repair via homologous recombination"/>
    <property type="evidence" value="ECO:0007669"/>
    <property type="project" value="EnsemblPlants"/>
</dbReference>
<evidence type="ECO:0000256" key="1">
    <source>
        <dbReference type="ARBA" id="ARBA00022723"/>
    </source>
</evidence>
<feature type="compositionally biased region" description="Polar residues" evidence="5">
    <location>
        <begin position="816"/>
        <end position="827"/>
    </location>
</feature>
<feature type="region of interest" description="Disordered" evidence="5">
    <location>
        <begin position="519"/>
        <end position="567"/>
    </location>
</feature>
<keyword evidence="2 4" id="KW-0863">Zinc-finger</keyword>
<dbReference type="InterPro" id="IPR001965">
    <property type="entry name" value="Znf_PHD"/>
</dbReference>
<dbReference type="GO" id="GO:0005737">
    <property type="term" value="C:cytoplasm"/>
    <property type="evidence" value="ECO:0007669"/>
    <property type="project" value="EnsemblPlants"/>
</dbReference>
<dbReference type="Pfam" id="PF00533">
    <property type="entry name" value="BRCT"/>
    <property type="match status" value="1"/>
</dbReference>
<evidence type="ECO:0000256" key="3">
    <source>
        <dbReference type="ARBA" id="ARBA00022833"/>
    </source>
</evidence>
<feature type="compositionally biased region" description="Low complexity" evidence="5">
    <location>
        <begin position="1028"/>
        <end position="1046"/>
    </location>
</feature>
<dbReference type="GO" id="GO:0008270">
    <property type="term" value="F:zinc ion binding"/>
    <property type="evidence" value="ECO:0007669"/>
    <property type="project" value="UniProtKB-KW"/>
</dbReference>
<feature type="domain" description="PHD-type" evidence="6">
    <location>
        <begin position="1371"/>
        <end position="1427"/>
    </location>
</feature>
<feature type="compositionally biased region" description="Basic and acidic residues" evidence="5">
    <location>
        <begin position="686"/>
        <end position="696"/>
    </location>
</feature>
<feature type="compositionally biased region" description="Basic and acidic residues" evidence="5">
    <location>
        <begin position="797"/>
        <end position="815"/>
    </location>
</feature>
<sequence length="1437" mass="156197">MDSGFPSKTFSGVRFALAGFNTTDGNALRSKLLSGGGVDVGHYNQTCTHLIVDMLIYDDPICVAARSNGKVVVTGSWVDHSFDIGMLIDSNSVLYRPAKDLNGIPGAKRLVVCLTGYQRQDREDIMTMVDLMGAEFSKPLVANEVTHLICYKFEGEKYELAKRMKTIKLVNHRWLEDCLKNWKLLPEIEYAISGYDLEMMEASAKDSEDEAEDASVKRANNSPLGLRVGDVAAVEMSKSTGKDIAVAQTTSGTGEGSSLCNTSRENWLTPKKMDRNHEAMVSTDAVAARQYSNDRASIFQEPKPGSLKENLRPVPIINDPTDSGEVSHKSPASVKLLSSNVVPKEDAITSENIISKCALDEIPKRSSTGLSGSPKENLRPVPRTYDSTVSGEVGHTSPASVKLLSSNVVPMENAIPTAENIISKCAQSGVLERSPTEPMVGNISLQDPISGSPKQNLKVVPNINDPTKGREVAQKLDLSDSATRLFKDDIWTPTKLKGALDLVPERSIIEPVMKRFSTPSGSGLISMKDQQETELPKKKTTARKSLGTRGRKQSPINQKGSIYLSDPIPKEERTVCLNKGKASAPVTDDGNQKEVASSVLNTEAVPEMAKQIDTKTEALKGIDSADDTSYAPEEKDHLVLDLIVNQDKLQAKTSEEADAEMEITMLEAELTDIPTKDPSDGSLQLEVDKNKSERNGEATVGKHNLQSGKKESSSTVKAGKSSVKKAKKSRKEHDGKINDAVMKDIGENSAVEKENLALGNKSGKVSSGGDHSPVAGETLARMEAETKDPSDAAVQLEVDKNNGNSRKEATVEKDSLQSGKKGSSSTVEFEKPSVKKAESSKIEDDAKATDTVMKHIGNNSADYMENIAVDNEFGDVSSDGTLARKEAAAKDPSNAAMQIEGDKNKRKRGKEATVVRSSVQSGKKGSSSAAEVGKSSVKKTKKSRKERGAKATDTVMNHIGDNSAEEMENITVDNEFGDVSSDETQTPVAGKPYERTEAAAKAPSNAAMQIKVDKNKRKRGKEDTVERSSIQSGKKGSSSTVEVGKSTVKKTKKSKKEKENIVVDNKSGKVGSGGHQRLVSGKPLARKEAAKTAKTGTKVGKESKQLSSKPVASEKVIQDQEQEPKFFTVSGPKAQRKEYQQIIKSLKGKCCRDSHQWSYQATHFIAPEMRRTEKFFAAAASGSWILKTDYVADSKEAGKLLAEEPYEWHSTGLSTDGVINLEAPRKWRLVREQTGHGALYGMRIVVYGDCNFPSLDTLKRAVKAGDGTILATAPPYTRFLNQNTDFALISSGMPHADVWIQEFIRHEIPCVLSDYLVEYVCKPGYPLDKYVLYDTNSWAERSFNKLQLSAGEKLIAEEEEEEDVASPNIDDVACEVCGSTERGEVMLICGDEEGISGCGTGTHIDCCDPPLPHVPEHDWFCSRCNVKSSNKRKKGKC</sequence>
<accession>A0A087GLL7</accession>
<evidence type="ECO:0000313" key="9">
    <source>
        <dbReference type="Proteomes" id="UP000029120"/>
    </source>
</evidence>
<dbReference type="CDD" id="cd17738">
    <property type="entry name" value="BRCT_TopBP1_rpt7"/>
    <property type="match status" value="1"/>
</dbReference>
<feature type="region of interest" description="Disordered" evidence="5">
    <location>
        <begin position="671"/>
        <end position="743"/>
    </location>
</feature>
<dbReference type="InterPro" id="IPR036420">
    <property type="entry name" value="BRCT_dom_sf"/>
</dbReference>
<feature type="region of interest" description="Disordered" evidence="5">
    <location>
        <begin position="883"/>
        <end position="1118"/>
    </location>
</feature>
<feature type="compositionally biased region" description="Basic residues" evidence="5">
    <location>
        <begin position="936"/>
        <end position="947"/>
    </location>
</feature>
<dbReference type="PANTHER" id="PTHR47181:SF2">
    <property type="entry name" value="BRCA1 C TERMINUS DOMAIN CONTAINING PROTEIN, EXPRESSED"/>
    <property type="match status" value="1"/>
</dbReference>
<dbReference type="InterPro" id="IPR001357">
    <property type="entry name" value="BRCT_dom"/>
</dbReference>
<dbReference type="PROSITE" id="PS50172">
    <property type="entry name" value="BRCT"/>
    <property type="match status" value="3"/>
</dbReference>
<evidence type="ECO:0000313" key="8">
    <source>
        <dbReference type="EMBL" id="KFK30769.1"/>
    </source>
</evidence>
<dbReference type="SUPFAM" id="SSF57903">
    <property type="entry name" value="FYVE/PHD zinc finger"/>
    <property type="match status" value="1"/>
</dbReference>
<feature type="compositionally biased region" description="Low complexity" evidence="5">
    <location>
        <begin position="914"/>
        <end position="935"/>
    </location>
</feature>
<dbReference type="CDD" id="cd17730">
    <property type="entry name" value="BRCT_PAXIP1_rpt4"/>
    <property type="match status" value="1"/>
</dbReference>
<protein>
    <recommendedName>
        <fullName evidence="10">BRCT domain-containing protein</fullName>
    </recommendedName>
</protein>
<dbReference type="Gene3D" id="3.30.40.10">
    <property type="entry name" value="Zinc/RING finger domain, C3HC4 (zinc finger)"/>
    <property type="match status" value="1"/>
</dbReference>
<feature type="domain" description="BRCT" evidence="7">
    <location>
        <begin position="1127"/>
        <end position="1208"/>
    </location>
</feature>
<name>A0A087GLL7_ARAAL</name>
<feature type="domain" description="BRCT" evidence="7">
    <location>
        <begin position="108"/>
        <end position="192"/>
    </location>
</feature>
<evidence type="ECO:0000259" key="6">
    <source>
        <dbReference type="PROSITE" id="PS50016"/>
    </source>
</evidence>
<dbReference type="eggNOG" id="KOG1929">
    <property type="taxonomic scope" value="Eukaryota"/>
</dbReference>
<dbReference type="GO" id="GO:0005634">
    <property type="term" value="C:nucleus"/>
    <property type="evidence" value="ECO:0007669"/>
    <property type="project" value="EnsemblPlants"/>
</dbReference>
<organism evidence="8 9">
    <name type="scientific">Arabis alpina</name>
    <name type="common">Alpine rock-cress</name>
    <dbReference type="NCBI Taxonomy" id="50452"/>
    <lineage>
        <taxon>Eukaryota</taxon>
        <taxon>Viridiplantae</taxon>
        <taxon>Streptophyta</taxon>
        <taxon>Embryophyta</taxon>
        <taxon>Tracheophyta</taxon>
        <taxon>Spermatophyta</taxon>
        <taxon>Magnoliopsida</taxon>
        <taxon>eudicotyledons</taxon>
        <taxon>Gunneridae</taxon>
        <taxon>Pentapetalae</taxon>
        <taxon>rosids</taxon>
        <taxon>malvids</taxon>
        <taxon>Brassicales</taxon>
        <taxon>Brassicaceae</taxon>
        <taxon>Arabideae</taxon>
        <taxon>Arabis</taxon>
    </lineage>
</organism>
<dbReference type="OrthoDB" id="1935339at2759"/>
<dbReference type="PANTHER" id="PTHR47181">
    <property type="entry name" value="BRCA1 C TERMINUS DOMAIN CONTAINING PROTEIN, EXPRESSED"/>
    <property type="match status" value="1"/>
</dbReference>
<feature type="compositionally biased region" description="Basic and acidic residues" evidence="5">
    <location>
        <begin position="781"/>
        <end position="790"/>
    </location>
</feature>
<gene>
    <name evidence="8" type="ordered locus">AALP_Aa6g023800</name>
</gene>